<accession>A0A392SPY6</accession>
<comment type="caution">
    <text evidence="2">The sequence shown here is derived from an EMBL/GenBank/DDBJ whole genome shotgun (WGS) entry which is preliminary data.</text>
</comment>
<dbReference type="AlphaFoldDB" id="A0A392SPY6"/>
<name>A0A392SPY6_9FABA</name>
<sequence>VKRKNQEETTRISIQVPKQGDDVIAEGDATDDLLSPVKKKRVTRSTTRRSLPLQGGSGQNLTSGGDTMAQELTEVVAENLQ</sequence>
<feature type="non-terminal residue" evidence="2">
    <location>
        <position position="81"/>
    </location>
</feature>
<protein>
    <submittedName>
        <fullName evidence="2">Uncharacterized protein</fullName>
    </submittedName>
</protein>
<evidence type="ECO:0000313" key="2">
    <source>
        <dbReference type="EMBL" id="MCI49926.1"/>
    </source>
</evidence>
<dbReference type="EMBL" id="LXQA010408909">
    <property type="protein sequence ID" value="MCI49926.1"/>
    <property type="molecule type" value="Genomic_DNA"/>
</dbReference>
<keyword evidence="3" id="KW-1185">Reference proteome</keyword>
<evidence type="ECO:0000256" key="1">
    <source>
        <dbReference type="SAM" id="MobiDB-lite"/>
    </source>
</evidence>
<dbReference type="Proteomes" id="UP000265520">
    <property type="component" value="Unassembled WGS sequence"/>
</dbReference>
<evidence type="ECO:0000313" key="3">
    <source>
        <dbReference type="Proteomes" id="UP000265520"/>
    </source>
</evidence>
<organism evidence="2 3">
    <name type="scientific">Trifolium medium</name>
    <dbReference type="NCBI Taxonomy" id="97028"/>
    <lineage>
        <taxon>Eukaryota</taxon>
        <taxon>Viridiplantae</taxon>
        <taxon>Streptophyta</taxon>
        <taxon>Embryophyta</taxon>
        <taxon>Tracheophyta</taxon>
        <taxon>Spermatophyta</taxon>
        <taxon>Magnoliopsida</taxon>
        <taxon>eudicotyledons</taxon>
        <taxon>Gunneridae</taxon>
        <taxon>Pentapetalae</taxon>
        <taxon>rosids</taxon>
        <taxon>fabids</taxon>
        <taxon>Fabales</taxon>
        <taxon>Fabaceae</taxon>
        <taxon>Papilionoideae</taxon>
        <taxon>50 kb inversion clade</taxon>
        <taxon>NPAAA clade</taxon>
        <taxon>Hologalegina</taxon>
        <taxon>IRL clade</taxon>
        <taxon>Trifolieae</taxon>
        <taxon>Trifolium</taxon>
    </lineage>
</organism>
<reference evidence="2 3" key="1">
    <citation type="journal article" date="2018" name="Front. Plant Sci.">
        <title>Red Clover (Trifolium pratense) and Zigzag Clover (T. medium) - A Picture of Genomic Similarities and Differences.</title>
        <authorList>
            <person name="Dluhosova J."/>
            <person name="Istvanek J."/>
            <person name="Nedelnik J."/>
            <person name="Repkova J."/>
        </authorList>
    </citation>
    <scope>NUCLEOTIDE SEQUENCE [LARGE SCALE GENOMIC DNA]</scope>
    <source>
        <strain evidence="3">cv. 10/8</strain>
        <tissue evidence="2">Leaf</tissue>
    </source>
</reference>
<feature type="non-terminal residue" evidence="2">
    <location>
        <position position="1"/>
    </location>
</feature>
<proteinExistence type="predicted"/>
<feature type="region of interest" description="Disordered" evidence="1">
    <location>
        <begin position="39"/>
        <end position="65"/>
    </location>
</feature>